<protein>
    <submittedName>
        <fullName evidence="1">Uncharacterized protein</fullName>
    </submittedName>
</protein>
<evidence type="ECO:0000313" key="1">
    <source>
        <dbReference type="EMBL" id="JAH62288.1"/>
    </source>
</evidence>
<proteinExistence type="predicted"/>
<dbReference type="EMBL" id="GBXM01046289">
    <property type="protein sequence ID" value="JAH62288.1"/>
    <property type="molecule type" value="Transcribed_RNA"/>
</dbReference>
<dbReference type="AlphaFoldDB" id="A0A0E9UBH0"/>
<reference evidence="1" key="1">
    <citation type="submission" date="2014-11" db="EMBL/GenBank/DDBJ databases">
        <authorList>
            <person name="Amaro Gonzalez C."/>
        </authorList>
    </citation>
    <scope>NUCLEOTIDE SEQUENCE</scope>
</reference>
<organism evidence="1">
    <name type="scientific">Anguilla anguilla</name>
    <name type="common">European freshwater eel</name>
    <name type="synonym">Muraena anguilla</name>
    <dbReference type="NCBI Taxonomy" id="7936"/>
    <lineage>
        <taxon>Eukaryota</taxon>
        <taxon>Metazoa</taxon>
        <taxon>Chordata</taxon>
        <taxon>Craniata</taxon>
        <taxon>Vertebrata</taxon>
        <taxon>Euteleostomi</taxon>
        <taxon>Actinopterygii</taxon>
        <taxon>Neopterygii</taxon>
        <taxon>Teleostei</taxon>
        <taxon>Anguilliformes</taxon>
        <taxon>Anguillidae</taxon>
        <taxon>Anguilla</taxon>
    </lineage>
</organism>
<name>A0A0E9UBH0_ANGAN</name>
<accession>A0A0E9UBH0</accession>
<sequence>MYSWEFVVRKGRYKCARCR</sequence>
<reference evidence="1" key="2">
    <citation type="journal article" date="2015" name="Fish Shellfish Immunol.">
        <title>Early steps in the European eel (Anguilla anguilla)-Vibrio vulnificus interaction in the gills: Role of the RtxA13 toxin.</title>
        <authorList>
            <person name="Callol A."/>
            <person name="Pajuelo D."/>
            <person name="Ebbesson L."/>
            <person name="Teles M."/>
            <person name="MacKenzie S."/>
            <person name="Amaro C."/>
        </authorList>
    </citation>
    <scope>NUCLEOTIDE SEQUENCE</scope>
</reference>